<feature type="region of interest" description="Disordered" evidence="1">
    <location>
        <begin position="34"/>
        <end position="106"/>
    </location>
</feature>
<name>A0A6A5YBQ0_9PEZI</name>
<organism evidence="2 3">
    <name type="scientific">Saccharata proteae CBS 121410</name>
    <dbReference type="NCBI Taxonomy" id="1314787"/>
    <lineage>
        <taxon>Eukaryota</taxon>
        <taxon>Fungi</taxon>
        <taxon>Dikarya</taxon>
        <taxon>Ascomycota</taxon>
        <taxon>Pezizomycotina</taxon>
        <taxon>Dothideomycetes</taxon>
        <taxon>Dothideomycetes incertae sedis</taxon>
        <taxon>Botryosphaeriales</taxon>
        <taxon>Saccharataceae</taxon>
        <taxon>Saccharata</taxon>
    </lineage>
</organism>
<evidence type="ECO:0000313" key="2">
    <source>
        <dbReference type="EMBL" id="KAF2089138.1"/>
    </source>
</evidence>
<evidence type="ECO:0000256" key="1">
    <source>
        <dbReference type="SAM" id="MobiDB-lite"/>
    </source>
</evidence>
<dbReference type="EMBL" id="ML978715">
    <property type="protein sequence ID" value="KAF2089138.1"/>
    <property type="molecule type" value="Genomic_DNA"/>
</dbReference>
<accession>A0A6A5YBQ0</accession>
<dbReference type="AlphaFoldDB" id="A0A6A5YBQ0"/>
<proteinExistence type="predicted"/>
<feature type="compositionally biased region" description="Basic and acidic residues" evidence="1">
    <location>
        <begin position="94"/>
        <end position="106"/>
    </location>
</feature>
<reference evidence="2" key="1">
    <citation type="journal article" date="2020" name="Stud. Mycol.">
        <title>101 Dothideomycetes genomes: a test case for predicting lifestyles and emergence of pathogens.</title>
        <authorList>
            <person name="Haridas S."/>
            <person name="Albert R."/>
            <person name="Binder M."/>
            <person name="Bloem J."/>
            <person name="Labutti K."/>
            <person name="Salamov A."/>
            <person name="Andreopoulos B."/>
            <person name="Baker S."/>
            <person name="Barry K."/>
            <person name="Bills G."/>
            <person name="Bluhm B."/>
            <person name="Cannon C."/>
            <person name="Castanera R."/>
            <person name="Culley D."/>
            <person name="Daum C."/>
            <person name="Ezra D."/>
            <person name="Gonzalez J."/>
            <person name="Henrissat B."/>
            <person name="Kuo A."/>
            <person name="Liang C."/>
            <person name="Lipzen A."/>
            <person name="Lutzoni F."/>
            <person name="Magnuson J."/>
            <person name="Mondo S."/>
            <person name="Nolan M."/>
            <person name="Ohm R."/>
            <person name="Pangilinan J."/>
            <person name="Park H.-J."/>
            <person name="Ramirez L."/>
            <person name="Alfaro M."/>
            <person name="Sun H."/>
            <person name="Tritt A."/>
            <person name="Yoshinaga Y."/>
            <person name="Zwiers L.-H."/>
            <person name="Turgeon B."/>
            <person name="Goodwin S."/>
            <person name="Spatafora J."/>
            <person name="Crous P."/>
            <person name="Grigoriev I."/>
        </authorList>
    </citation>
    <scope>NUCLEOTIDE SEQUENCE</scope>
    <source>
        <strain evidence="2">CBS 121410</strain>
    </source>
</reference>
<evidence type="ECO:0000313" key="3">
    <source>
        <dbReference type="Proteomes" id="UP000799776"/>
    </source>
</evidence>
<feature type="compositionally biased region" description="Basic and acidic residues" evidence="1">
    <location>
        <begin position="34"/>
        <end position="83"/>
    </location>
</feature>
<dbReference type="OrthoDB" id="529205at2759"/>
<keyword evidence="3" id="KW-1185">Reference proteome</keyword>
<dbReference type="Proteomes" id="UP000799776">
    <property type="component" value="Unassembled WGS sequence"/>
</dbReference>
<gene>
    <name evidence="2" type="ORF">K490DRAFT_64343</name>
</gene>
<protein>
    <submittedName>
        <fullName evidence="2">Uncharacterized protein</fullName>
    </submittedName>
</protein>
<sequence length="106" mass="11892">MASLRSFTRLPLRQSSAAFTQRSFQTATARLAGKETALHNEGRAEEAEKAKQDQLKEQKEGRGQWKEELSSDSESIVKADRGDINASKGTIEQLQRETEKAAKEKR</sequence>